<organism evidence="2 3">
    <name type="scientific">Bdellovibrio svalbardensis</name>
    <dbReference type="NCBI Taxonomy" id="2972972"/>
    <lineage>
        <taxon>Bacteria</taxon>
        <taxon>Pseudomonadati</taxon>
        <taxon>Bdellovibrionota</taxon>
        <taxon>Bdellovibrionia</taxon>
        <taxon>Bdellovibrionales</taxon>
        <taxon>Pseudobdellovibrionaceae</taxon>
        <taxon>Bdellovibrio</taxon>
    </lineage>
</organism>
<dbReference type="PANTHER" id="PTHR47197">
    <property type="entry name" value="PROTEIN NIRF"/>
    <property type="match status" value="1"/>
</dbReference>
<sequence>MECSLISYFKKPWASIAILFCVLLPSIGNSACSSPTASAGAMEYFVATSEMKYCNGTSWITTKYGGVTPITSLVDTAAGRITANDVAVAGNYAYMVGSNAAGLFYLTAINITNLSTPTFAGDYVGSAGAGQSIASDGTYLYAVQGTTLLVFSLASPTSPTLLGSVTNASISSGRMVVAGNYVYLASGKLVIIDVTTKSSPAVASTLTNSNFTSGSGITVSGNYVYIAGASTGYLVIVDISNKSSPAAVGSVKEPSVSMPRGVAVYGNYAYVTSASGSSNPLAIIDISNKSSPTAFGTTTVVQYSNDILIKANYAYVTDGNGNLNTLDLSSPTSPQLQQRASTLSFSYPLSKISFDGTKLVGLSTGTGLFATFDIGPTSMPLLPEAAQVLSGSPLSIDNTYAAGNTAVLANSDGSLWTFDITNPAAMTPLSQQQIKVSSNLYFPGGDFDGTYFYFVGPNQSSLYVFDLSNPASPFLTKTINHSNLSQVMAVRRSGNYIYAASANGFSIIDATTMATASMIGFNNTPLSWAKKVVISGNYAYVIQANVLSIFDITTKTAPTLIGTLTDSTNLNAVTDIAVSGNYAFIVGSSFMTVVDITTKSSPTYATKLAGLSTSANIKISGNYAYVSGSSLRSIDISTPTAPVLKNSLVCNCLGVEVLGTTAFSGNTTLPGINSFNLSNPLSLSAISSAAFNGIYESVRRFAFQGNYVLSASATSKTVTVTDISTPTNPTVSKVITDTTRYTGINDLVVSGNYAYTASSGYFTVIDVTTPATASIIGTITDATKLASGKNVRVSGNYAYYLGSSRFTVVDITTKSAPVILASITNALLSGCEGLDISGNYAYAVCATSIALVVIDVTTPSSPTIVGNSSLGASTSSKLVNVIGNYAFVADSKIKVIDVTNKAAPFLATSFDGVYSCSGCIPTDMFSVGNNLYSSGGSAIVIWDVSNPFSPEALGAPIMNSIFRTPNRMGLSSNRLVTVDGFDTLFVHEVLGIPGPMKASSKTTFAPRLKGANGIALSGNKAFIINGNSAQLTVLDISSPETPTLFSSWADPLFIGANSITISGNYAYIGETQTYGLSVIDISNPSSPFFVKKILSSFTNFFGIQSMKAVGNYLYVVGASSGKFSTVNISSPSAPAIAGSISGTTGGLAISGTYAFTCNGAALTIVDISNPASLTSSSFSNAALSGCKSIATLGNYAYVLSTGNKSMVVLDISTPTSPTIVGSVIDTTKLLNPSDIEVQGNYAYVTLSTGSITLIDISNPAAPAINDAYATSGFVNNGRLLYPYVFTADSTNSAVKVYKALPLITQGACSPAGKVDYITATNVFAYCNGSVFIPMGPIPGAGGAGCSTPTAKAGSFNYNSGINKMTYCDGSTWVSIQ</sequence>
<dbReference type="Pfam" id="PF08309">
    <property type="entry name" value="LVIVD"/>
    <property type="match status" value="21"/>
</dbReference>
<feature type="signal peptide" evidence="1">
    <location>
        <begin position="1"/>
        <end position="31"/>
    </location>
</feature>
<dbReference type="SUPFAM" id="SSF69322">
    <property type="entry name" value="Tricorn protease domain 2"/>
    <property type="match status" value="1"/>
</dbReference>
<comment type="caution">
    <text evidence="2">The sequence shown here is derived from an EMBL/GenBank/DDBJ whole genome shotgun (WGS) entry which is preliminary data.</text>
</comment>
<evidence type="ECO:0008006" key="4">
    <source>
        <dbReference type="Google" id="ProtNLM"/>
    </source>
</evidence>
<keyword evidence="3" id="KW-1185">Reference proteome</keyword>
<evidence type="ECO:0000256" key="1">
    <source>
        <dbReference type="SAM" id="SignalP"/>
    </source>
</evidence>
<evidence type="ECO:0000313" key="2">
    <source>
        <dbReference type="EMBL" id="MDG0817500.1"/>
    </source>
</evidence>
<dbReference type="SUPFAM" id="SSF75011">
    <property type="entry name" value="3-carboxy-cis,cis-mucoante lactonizing enzyme"/>
    <property type="match status" value="3"/>
</dbReference>
<dbReference type="SUPFAM" id="SSF101908">
    <property type="entry name" value="Putative isomerase YbhE"/>
    <property type="match status" value="1"/>
</dbReference>
<dbReference type="EMBL" id="JANRMI010000004">
    <property type="protein sequence ID" value="MDG0817500.1"/>
    <property type="molecule type" value="Genomic_DNA"/>
</dbReference>
<dbReference type="PANTHER" id="PTHR47197:SF3">
    <property type="entry name" value="DIHYDRO-HEME D1 DEHYDROGENASE"/>
    <property type="match status" value="1"/>
</dbReference>
<evidence type="ECO:0000313" key="3">
    <source>
        <dbReference type="Proteomes" id="UP001152321"/>
    </source>
</evidence>
<dbReference type="InterPro" id="IPR013211">
    <property type="entry name" value="LVIVD"/>
</dbReference>
<dbReference type="InterPro" id="IPR051200">
    <property type="entry name" value="Host-pathogen_enzymatic-act"/>
</dbReference>
<keyword evidence="1" id="KW-0732">Signal</keyword>
<name>A0ABT6DKW9_9BACT</name>
<dbReference type="Proteomes" id="UP001152321">
    <property type="component" value="Unassembled WGS sequence"/>
</dbReference>
<gene>
    <name evidence="2" type="ORF">NWE73_14055</name>
</gene>
<accession>A0ABT6DKW9</accession>
<reference evidence="2" key="1">
    <citation type="submission" date="2022-08" db="EMBL/GenBank/DDBJ databases">
        <title>Novel Bdellovibrio Species Isolated from Svalbard: Designation Bdellovibrio svalbardensis.</title>
        <authorList>
            <person name="Mitchell R.J."/>
            <person name="Choi S.Y."/>
        </authorList>
    </citation>
    <scope>NUCLEOTIDE SEQUENCE</scope>
    <source>
        <strain evidence="2">PAP01</strain>
    </source>
</reference>
<feature type="chain" id="PRO_5045564789" description="LVIVD repeat protein" evidence="1">
    <location>
        <begin position="32"/>
        <end position="1376"/>
    </location>
</feature>
<dbReference type="RefSeq" id="WP_277578973.1">
    <property type="nucleotide sequence ID" value="NZ_JANRMI010000004.1"/>
</dbReference>
<proteinExistence type="predicted"/>
<protein>
    <recommendedName>
        <fullName evidence="4">LVIVD repeat protein</fullName>
    </recommendedName>
</protein>